<evidence type="ECO:0000313" key="5">
    <source>
        <dbReference type="EMBL" id="RHF82883.1"/>
    </source>
</evidence>
<gene>
    <name evidence="5" type="ORF">DW654_11790</name>
    <name evidence="4" type="ORF">DW707_00160</name>
    <name evidence="3" type="ORF">DW813_03995</name>
    <name evidence="2" type="ORF">DW914_08795</name>
</gene>
<dbReference type="EMBL" id="QSFX01000013">
    <property type="protein sequence ID" value="RHA88756.1"/>
    <property type="molecule type" value="Genomic_DNA"/>
</dbReference>
<evidence type="ECO:0000313" key="4">
    <source>
        <dbReference type="EMBL" id="RHF00336.1"/>
    </source>
</evidence>
<evidence type="ECO:0000259" key="1">
    <source>
        <dbReference type="Pfam" id="PF26351"/>
    </source>
</evidence>
<evidence type="ECO:0000313" key="8">
    <source>
        <dbReference type="Proteomes" id="UP000283701"/>
    </source>
</evidence>
<comment type="caution">
    <text evidence="3">The sequence shown here is derived from an EMBL/GenBank/DDBJ whole genome shotgun (WGS) entry which is preliminary data.</text>
</comment>
<proteinExistence type="predicted"/>
<dbReference type="Proteomes" id="UP000283701">
    <property type="component" value="Unassembled WGS sequence"/>
</dbReference>
<dbReference type="EMBL" id="QSIQ01000004">
    <property type="protein sequence ID" value="RHD04989.1"/>
    <property type="molecule type" value="Genomic_DNA"/>
</dbReference>
<evidence type="ECO:0000313" key="6">
    <source>
        <dbReference type="Proteomes" id="UP000266391"/>
    </source>
</evidence>
<evidence type="ECO:0000313" key="7">
    <source>
        <dbReference type="Proteomes" id="UP000283492"/>
    </source>
</evidence>
<evidence type="ECO:0000313" key="2">
    <source>
        <dbReference type="EMBL" id="RHA88756.1"/>
    </source>
</evidence>
<dbReference type="Proteomes" id="UP000283492">
    <property type="component" value="Unassembled WGS sequence"/>
</dbReference>
<organism evidence="3 6">
    <name type="scientific">Roseburia inulinivorans</name>
    <dbReference type="NCBI Taxonomy" id="360807"/>
    <lineage>
        <taxon>Bacteria</taxon>
        <taxon>Bacillati</taxon>
        <taxon>Bacillota</taxon>
        <taxon>Clostridia</taxon>
        <taxon>Lachnospirales</taxon>
        <taxon>Lachnospiraceae</taxon>
        <taxon>Roseburia</taxon>
    </lineage>
</organism>
<dbReference type="InterPro" id="IPR058404">
    <property type="entry name" value="DUF8091"/>
</dbReference>
<reference evidence="6 7" key="1">
    <citation type="submission" date="2018-08" db="EMBL/GenBank/DDBJ databases">
        <title>A genome reference for cultivated species of the human gut microbiota.</title>
        <authorList>
            <person name="Zou Y."/>
            <person name="Xue W."/>
            <person name="Luo G."/>
        </authorList>
    </citation>
    <scope>NUCLEOTIDE SEQUENCE [LARGE SCALE GENOMIC DNA]</scope>
    <source>
        <strain evidence="5 8">AM23-23AC</strain>
        <strain evidence="4 9">AM27-11</strain>
        <strain evidence="3 6">AM32-8LB</strain>
        <strain evidence="2 7">AM42-1AC</strain>
    </source>
</reference>
<dbReference type="AlphaFoldDB" id="A0A396AF96"/>
<evidence type="ECO:0000313" key="9">
    <source>
        <dbReference type="Proteomes" id="UP000286271"/>
    </source>
</evidence>
<accession>A0A396AF96</accession>
<sequence length="247" mass="29038">MCIDKTLFDHTKNKIVGSQRMRQGIGTLSEKTVHAVMKNYYAPDTDMHEIPIENFVADIYTGQEIIEIQTRAFNKMRRKLDAFLPLYPVTIVYPIPHIKWLFWIDEETGETSPKRKSPKTGNPYMAFIELYKIRPYLSNPNLHLKLALLDMEEYRLLNGWSRDKKKGSERYDRIPVKFAEEVCIDRREDYMQFVPYDLPEQFTAKDFAKHAKIPVRLAQTVLLILTDLEIVVRIGKQGNSYLYEVNE</sequence>
<dbReference type="Proteomes" id="UP000266391">
    <property type="component" value="Unassembled WGS sequence"/>
</dbReference>
<dbReference type="Proteomes" id="UP000286271">
    <property type="component" value="Unassembled WGS sequence"/>
</dbReference>
<dbReference type="EMBL" id="QSKW01000001">
    <property type="protein sequence ID" value="RHF00336.1"/>
    <property type="molecule type" value="Genomic_DNA"/>
</dbReference>
<dbReference type="EMBL" id="QRHP01000014">
    <property type="protein sequence ID" value="RHF82883.1"/>
    <property type="molecule type" value="Genomic_DNA"/>
</dbReference>
<dbReference type="Pfam" id="PF26351">
    <property type="entry name" value="DUF8091"/>
    <property type="match status" value="1"/>
</dbReference>
<protein>
    <recommendedName>
        <fullName evidence="1">DUF8091 domain-containing protein</fullName>
    </recommendedName>
</protein>
<evidence type="ECO:0000313" key="3">
    <source>
        <dbReference type="EMBL" id="RHD04989.1"/>
    </source>
</evidence>
<name>A0A396AF96_9FIRM</name>
<feature type="domain" description="DUF8091" evidence="1">
    <location>
        <begin position="31"/>
        <end position="184"/>
    </location>
</feature>